<keyword evidence="2 5" id="KW-0547">Nucleotide-binding</keyword>
<dbReference type="UniPathway" id="UPA00241">
    <property type="reaction ID" value="UER00356"/>
</dbReference>
<reference evidence="7" key="2">
    <citation type="submission" date="2020-09" db="EMBL/GenBank/DDBJ databases">
        <authorList>
            <person name="Sun Q."/>
            <person name="Zhou Y."/>
        </authorList>
    </citation>
    <scope>NUCLEOTIDE SEQUENCE</scope>
    <source>
        <strain evidence="7">CGMCC 1.15758</strain>
    </source>
</reference>
<name>A0A8J2Z1D9_9GAMM</name>
<dbReference type="InterPro" id="IPR001977">
    <property type="entry name" value="Depp_CoAkinase"/>
</dbReference>
<comment type="subcellular location">
    <subcellularLocation>
        <location evidence="5">Cytoplasm</location>
    </subcellularLocation>
</comment>
<reference evidence="7" key="1">
    <citation type="journal article" date="2014" name="Int. J. Syst. Evol. Microbiol.">
        <title>Complete genome sequence of Corynebacterium casei LMG S-19264T (=DSM 44701T), isolated from a smear-ripened cheese.</title>
        <authorList>
            <consortium name="US DOE Joint Genome Institute (JGI-PGF)"/>
            <person name="Walter F."/>
            <person name="Albersmeier A."/>
            <person name="Kalinowski J."/>
            <person name="Ruckert C."/>
        </authorList>
    </citation>
    <scope>NUCLEOTIDE SEQUENCE</scope>
    <source>
        <strain evidence="7">CGMCC 1.15758</strain>
    </source>
</reference>
<proteinExistence type="inferred from homology"/>
<keyword evidence="5" id="KW-0963">Cytoplasm</keyword>
<dbReference type="GO" id="GO:0004140">
    <property type="term" value="F:dephospho-CoA kinase activity"/>
    <property type="evidence" value="ECO:0007669"/>
    <property type="project" value="UniProtKB-UniRule"/>
</dbReference>
<keyword evidence="5" id="KW-0808">Transferase</keyword>
<dbReference type="PANTHER" id="PTHR10695:SF46">
    <property type="entry name" value="BIFUNCTIONAL COENZYME A SYNTHASE-RELATED"/>
    <property type="match status" value="1"/>
</dbReference>
<dbReference type="EMBL" id="BMJS01000001">
    <property type="protein sequence ID" value="GGF87033.1"/>
    <property type="molecule type" value="Genomic_DNA"/>
</dbReference>
<organism evidence="7 8">
    <name type="scientific">Cysteiniphilum litorale</name>
    <dbReference type="NCBI Taxonomy" id="2056700"/>
    <lineage>
        <taxon>Bacteria</taxon>
        <taxon>Pseudomonadati</taxon>
        <taxon>Pseudomonadota</taxon>
        <taxon>Gammaproteobacteria</taxon>
        <taxon>Thiotrichales</taxon>
        <taxon>Fastidiosibacteraceae</taxon>
        <taxon>Cysteiniphilum</taxon>
    </lineage>
</organism>
<dbReference type="HAMAP" id="MF_00376">
    <property type="entry name" value="Dephospho_CoA_kinase"/>
    <property type="match status" value="1"/>
</dbReference>
<evidence type="ECO:0000256" key="3">
    <source>
        <dbReference type="ARBA" id="ARBA00022840"/>
    </source>
</evidence>
<evidence type="ECO:0000256" key="2">
    <source>
        <dbReference type="ARBA" id="ARBA00022741"/>
    </source>
</evidence>
<comment type="function">
    <text evidence="5">Catalyzes the phosphorylation of the 3'-hydroxyl group of dephosphocoenzyme A to form coenzyme A.</text>
</comment>
<dbReference type="AlphaFoldDB" id="A0A8J2Z1D9"/>
<dbReference type="NCBIfam" id="TIGR00152">
    <property type="entry name" value="dephospho-CoA kinase"/>
    <property type="match status" value="1"/>
</dbReference>
<keyword evidence="5 7" id="KW-0418">Kinase</keyword>
<evidence type="ECO:0000256" key="1">
    <source>
        <dbReference type="ARBA" id="ARBA00009018"/>
    </source>
</evidence>
<dbReference type="GO" id="GO:0015937">
    <property type="term" value="P:coenzyme A biosynthetic process"/>
    <property type="evidence" value="ECO:0007669"/>
    <property type="project" value="UniProtKB-UniRule"/>
</dbReference>
<dbReference type="OrthoDB" id="9812943at2"/>
<dbReference type="Proteomes" id="UP000636949">
    <property type="component" value="Unassembled WGS sequence"/>
</dbReference>
<evidence type="ECO:0000313" key="8">
    <source>
        <dbReference type="Proteomes" id="UP000636949"/>
    </source>
</evidence>
<keyword evidence="4 5" id="KW-0173">Coenzyme A biosynthesis</keyword>
<gene>
    <name evidence="5 7" type="primary">coaE</name>
    <name evidence="7" type="ORF">GCM10010995_00480</name>
</gene>
<keyword evidence="8" id="KW-1185">Reference proteome</keyword>
<dbReference type="RefSeq" id="WP_117001333.1">
    <property type="nucleotide sequence ID" value="NZ_BMJS01000001.1"/>
</dbReference>
<comment type="pathway">
    <text evidence="5">Cofactor biosynthesis; coenzyme A biosynthesis; CoA from (R)-pantothenate: step 5/5.</text>
</comment>
<dbReference type="EC" id="2.7.1.24" evidence="5 6"/>
<dbReference type="SUPFAM" id="SSF52540">
    <property type="entry name" value="P-loop containing nucleoside triphosphate hydrolases"/>
    <property type="match status" value="1"/>
</dbReference>
<protein>
    <recommendedName>
        <fullName evidence="5 6">Dephospho-CoA kinase</fullName>
        <ecNumber evidence="5 6">2.7.1.24</ecNumber>
    </recommendedName>
    <alternativeName>
        <fullName evidence="5">Dephosphocoenzyme A kinase</fullName>
    </alternativeName>
</protein>
<dbReference type="Gene3D" id="3.40.50.300">
    <property type="entry name" value="P-loop containing nucleotide triphosphate hydrolases"/>
    <property type="match status" value="1"/>
</dbReference>
<evidence type="ECO:0000256" key="6">
    <source>
        <dbReference type="NCBIfam" id="TIGR00152"/>
    </source>
</evidence>
<dbReference type="InterPro" id="IPR027417">
    <property type="entry name" value="P-loop_NTPase"/>
</dbReference>
<comment type="caution">
    <text evidence="7">The sequence shown here is derived from an EMBL/GenBank/DDBJ whole genome shotgun (WGS) entry which is preliminary data.</text>
</comment>
<dbReference type="CDD" id="cd02022">
    <property type="entry name" value="DPCK"/>
    <property type="match status" value="1"/>
</dbReference>
<feature type="binding site" evidence="5">
    <location>
        <begin position="11"/>
        <end position="16"/>
    </location>
    <ligand>
        <name>ATP</name>
        <dbReference type="ChEBI" id="CHEBI:30616"/>
    </ligand>
</feature>
<sequence>MFPVALTGGIGSGKTTVAHLFHELHNIDIICADQVAREVILSPKVIEAIVDEFGDTVMTNGMIDRKVLRSIISQDTSARTWLNNLMHPIIRQQIELKLSKSQSIYTIIDIPLLTTATLTNYPYIKKIISICASMETKLDRITARDNQTTSQALLMIQSQISDDERRTFSDFIIKNDGDISELTPQINAIHHSILSFLNGTS</sequence>
<evidence type="ECO:0000313" key="7">
    <source>
        <dbReference type="EMBL" id="GGF87033.1"/>
    </source>
</evidence>
<evidence type="ECO:0000256" key="5">
    <source>
        <dbReference type="HAMAP-Rule" id="MF_00376"/>
    </source>
</evidence>
<dbReference type="GO" id="GO:0005737">
    <property type="term" value="C:cytoplasm"/>
    <property type="evidence" value="ECO:0007669"/>
    <property type="project" value="UniProtKB-SubCell"/>
</dbReference>
<dbReference type="Pfam" id="PF01121">
    <property type="entry name" value="CoaE"/>
    <property type="match status" value="1"/>
</dbReference>
<dbReference type="GO" id="GO:0005524">
    <property type="term" value="F:ATP binding"/>
    <property type="evidence" value="ECO:0007669"/>
    <property type="project" value="UniProtKB-UniRule"/>
</dbReference>
<dbReference type="PANTHER" id="PTHR10695">
    <property type="entry name" value="DEPHOSPHO-COA KINASE-RELATED"/>
    <property type="match status" value="1"/>
</dbReference>
<accession>A0A8J2Z1D9</accession>
<dbReference type="PROSITE" id="PS51219">
    <property type="entry name" value="DPCK"/>
    <property type="match status" value="1"/>
</dbReference>
<comment type="catalytic activity">
    <reaction evidence="5">
        <text>3'-dephospho-CoA + ATP = ADP + CoA + H(+)</text>
        <dbReference type="Rhea" id="RHEA:18245"/>
        <dbReference type="ChEBI" id="CHEBI:15378"/>
        <dbReference type="ChEBI" id="CHEBI:30616"/>
        <dbReference type="ChEBI" id="CHEBI:57287"/>
        <dbReference type="ChEBI" id="CHEBI:57328"/>
        <dbReference type="ChEBI" id="CHEBI:456216"/>
        <dbReference type="EC" id="2.7.1.24"/>
    </reaction>
</comment>
<keyword evidence="3 5" id="KW-0067">ATP-binding</keyword>
<comment type="similarity">
    <text evidence="1 5">Belongs to the CoaE family.</text>
</comment>
<evidence type="ECO:0000256" key="4">
    <source>
        <dbReference type="ARBA" id="ARBA00022993"/>
    </source>
</evidence>